<proteinExistence type="predicted"/>
<evidence type="ECO:0008006" key="4">
    <source>
        <dbReference type="Google" id="ProtNLM"/>
    </source>
</evidence>
<feature type="region of interest" description="Disordered" evidence="1">
    <location>
        <begin position="115"/>
        <end position="211"/>
    </location>
</feature>
<feature type="compositionally biased region" description="Low complexity" evidence="1">
    <location>
        <begin position="241"/>
        <end position="260"/>
    </location>
</feature>
<accession>A0ABR2YFH9</accession>
<sequence length="601" mass="62828">MPSRRRSSESGPAQGLEPPGSNVNSSPAAADKRRSIPLPNLETASRLKTYVGNALNTASAAPAWLASKAVPVAADGAGLLRNAAADRVALFRRGTQYDELEEEEDEAMKRRTMALSSADAPPQLPVRAASASHKGQEAGVDAASEPSPTGRWANGCHSARSSAQDEPAMILFDEDDDPPPVMQQSRHAPLAGNEAGARPSSAASSVSAASDLLSEGWPSANGIFRATLPNTRPAALAQSPAAKPLHRPAGAAAAQPSPDALGRRSPYAPLRPSPEAAKSLKTPQLSFVSDDSAMEVPLSRRSAGGNSGSPLVQPQKEASHHVQPLGQPGVRSSSLQPLMRKRTPPPAPRPSRPPPPPPIDADLLSAHTDARGCAPMVSRQSSASSSVPERGALRRTEDSEIGGNGGGGGTSWDIFEPRVGDASAATQQPERPNGAKIDLASLKHMTGRQLLQTLEAGASVRKKWVTRLSAAEAAAAAKTTRHVRCFVRGGKVYLRYLHQGVKGLLDRGEVSATVQRVEVPGGNWAPGASITVYTSRGTLLLEPLGPGAYSQWVLGLNAALVACQTRRKDYVYACPAHTIPRNSMFVVADPPAVPAPVPAPR</sequence>
<gene>
    <name evidence="2" type="ORF">WJX75_007362</name>
</gene>
<feature type="region of interest" description="Disordered" evidence="1">
    <location>
        <begin position="1"/>
        <end position="42"/>
    </location>
</feature>
<feature type="compositionally biased region" description="Low complexity" evidence="1">
    <location>
        <begin position="195"/>
        <end position="210"/>
    </location>
</feature>
<organism evidence="2 3">
    <name type="scientific">Coccomyxa subellipsoidea</name>
    <dbReference type="NCBI Taxonomy" id="248742"/>
    <lineage>
        <taxon>Eukaryota</taxon>
        <taxon>Viridiplantae</taxon>
        <taxon>Chlorophyta</taxon>
        <taxon>core chlorophytes</taxon>
        <taxon>Trebouxiophyceae</taxon>
        <taxon>Trebouxiophyceae incertae sedis</taxon>
        <taxon>Coccomyxaceae</taxon>
        <taxon>Coccomyxa</taxon>
    </lineage>
</organism>
<protein>
    <recommendedName>
        <fullName evidence="4">PH domain-containing protein</fullName>
    </recommendedName>
</protein>
<evidence type="ECO:0000313" key="3">
    <source>
        <dbReference type="Proteomes" id="UP001491310"/>
    </source>
</evidence>
<comment type="caution">
    <text evidence="2">The sequence shown here is derived from an EMBL/GenBank/DDBJ whole genome shotgun (WGS) entry which is preliminary data.</text>
</comment>
<feature type="region of interest" description="Disordered" evidence="1">
    <location>
        <begin position="234"/>
        <end position="415"/>
    </location>
</feature>
<evidence type="ECO:0000256" key="1">
    <source>
        <dbReference type="SAM" id="MobiDB-lite"/>
    </source>
</evidence>
<dbReference type="EMBL" id="JALJOT010000013">
    <property type="protein sequence ID" value="KAK9904233.1"/>
    <property type="molecule type" value="Genomic_DNA"/>
</dbReference>
<name>A0ABR2YFH9_9CHLO</name>
<dbReference type="Proteomes" id="UP001491310">
    <property type="component" value="Unassembled WGS sequence"/>
</dbReference>
<evidence type="ECO:0000313" key="2">
    <source>
        <dbReference type="EMBL" id="KAK9904233.1"/>
    </source>
</evidence>
<reference evidence="2 3" key="1">
    <citation type="journal article" date="2024" name="Nat. Commun.">
        <title>Phylogenomics reveals the evolutionary origins of lichenization in chlorophyte algae.</title>
        <authorList>
            <person name="Puginier C."/>
            <person name="Libourel C."/>
            <person name="Otte J."/>
            <person name="Skaloud P."/>
            <person name="Haon M."/>
            <person name="Grisel S."/>
            <person name="Petersen M."/>
            <person name="Berrin J.G."/>
            <person name="Delaux P.M."/>
            <person name="Dal Grande F."/>
            <person name="Keller J."/>
        </authorList>
    </citation>
    <scope>NUCLEOTIDE SEQUENCE [LARGE SCALE GENOMIC DNA]</scope>
    <source>
        <strain evidence="2 3">SAG 216-7</strain>
    </source>
</reference>
<keyword evidence="3" id="KW-1185">Reference proteome</keyword>
<feature type="compositionally biased region" description="Pro residues" evidence="1">
    <location>
        <begin position="344"/>
        <end position="359"/>
    </location>
</feature>